<accession>A0A6N8HI21</accession>
<dbReference type="InterPro" id="IPR036249">
    <property type="entry name" value="Thioredoxin-like_sf"/>
</dbReference>
<dbReference type="PANTHER" id="PTHR42852">
    <property type="entry name" value="THIOL:DISULFIDE INTERCHANGE PROTEIN DSBE"/>
    <property type="match status" value="1"/>
</dbReference>
<evidence type="ECO:0000259" key="1">
    <source>
        <dbReference type="PROSITE" id="PS51352"/>
    </source>
</evidence>
<feature type="domain" description="Thioredoxin" evidence="1">
    <location>
        <begin position="238"/>
        <end position="377"/>
    </location>
</feature>
<dbReference type="Pfam" id="PF14289">
    <property type="entry name" value="DUF4369"/>
    <property type="match status" value="1"/>
</dbReference>
<dbReference type="Pfam" id="PF13905">
    <property type="entry name" value="Thioredoxin_8"/>
    <property type="match status" value="1"/>
</dbReference>
<dbReference type="PROSITE" id="PS51352">
    <property type="entry name" value="THIOREDOXIN_2"/>
    <property type="match status" value="1"/>
</dbReference>
<dbReference type="AlphaFoldDB" id="A0A6N8HI21"/>
<dbReference type="InterPro" id="IPR025380">
    <property type="entry name" value="DUF4369"/>
</dbReference>
<evidence type="ECO:0000313" key="3">
    <source>
        <dbReference type="Proteomes" id="UP000433945"/>
    </source>
</evidence>
<gene>
    <name evidence="2" type="ORF">GN157_16885</name>
</gene>
<proteinExistence type="predicted"/>
<reference evidence="2 3" key="1">
    <citation type="submission" date="2019-12" db="EMBL/GenBank/DDBJ databases">
        <authorList>
            <person name="Sun J.-Q."/>
        </authorList>
    </citation>
    <scope>NUCLEOTIDE SEQUENCE [LARGE SCALE GENOMIC DNA]</scope>
    <source>
        <strain evidence="2 3">JCM 17928</strain>
    </source>
</reference>
<comment type="caution">
    <text evidence="2">The sequence shown here is derived from an EMBL/GenBank/DDBJ whole genome shotgun (WGS) entry which is preliminary data.</text>
</comment>
<evidence type="ECO:0000313" key="2">
    <source>
        <dbReference type="EMBL" id="MUV05392.1"/>
    </source>
</evidence>
<dbReference type="Proteomes" id="UP000433945">
    <property type="component" value="Unassembled WGS sequence"/>
</dbReference>
<dbReference type="PANTHER" id="PTHR42852:SF13">
    <property type="entry name" value="PROTEIN DIPZ"/>
    <property type="match status" value="1"/>
</dbReference>
<dbReference type="Gene3D" id="3.40.30.10">
    <property type="entry name" value="Glutaredoxin"/>
    <property type="match status" value="1"/>
</dbReference>
<organism evidence="2 3">
    <name type="scientific">Flavobacterium rakeshii</name>
    <dbReference type="NCBI Taxonomy" id="1038845"/>
    <lineage>
        <taxon>Bacteria</taxon>
        <taxon>Pseudomonadati</taxon>
        <taxon>Bacteroidota</taxon>
        <taxon>Flavobacteriia</taxon>
        <taxon>Flavobacteriales</taxon>
        <taxon>Flavobacteriaceae</taxon>
        <taxon>Flavobacterium</taxon>
    </lineage>
</organism>
<sequence>MKKNMYHSVLLFLSFIAFSSFSILKDNFLIEANITGLRDGSKVILYETDTQKLVDSATVRDNTFVLTGFSNTEPKSYVLQVMNDKINQFTFMYFSNEEIKINGNISDLPNNLTIEGSEHNSVKSKLDKLTQPYKTKKFDAEQEMRKIYEEGKWNDSIKNIYLGSGGVLEQISQEERAVEKQFIKENSNTYYCLYLMYLYKALSYTDSELKDVYSSLSSKMKKNKYAEAIKVQLNTVKPAAGDKFTNFKALNRDGKLEKFSKYFDGKYVLLDFSSPTCSNSKNALPMLNDFYNNKADKIKIISYYTGNNKEHFEIFSNKEERPWDFIWNTDGEFNEAYLKYYVAGTPTYYLFAPNGVLLDTWMGYTEETQNRIEQIVK</sequence>
<protein>
    <submittedName>
        <fullName evidence="2">DUF4369 domain-containing protein</fullName>
    </submittedName>
</protein>
<dbReference type="InterPro" id="IPR012336">
    <property type="entry name" value="Thioredoxin-like_fold"/>
</dbReference>
<name>A0A6N8HI21_9FLAO</name>
<keyword evidence="3" id="KW-1185">Reference proteome</keyword>
<dbReference type="InterPro" id="IPR013766">
    <property type="entry name" value="Thioredoxin_domain"/>
</dbReference>
<dbReference type="InterPro" id="IPR050553">
    <property type="entry name" value="Thioredoxin_ResA/DsbE_sf"/>
</dbReference>
<dbReference type="EMBL" id="WOWP01000062">
    <property type="protein sequence ID" value="MUV05392.1"/>
    <property type="molecule type" value="Genomic_DNA"/>
</dbReference>
<dbReference type="OrthoDB" id="979391at2"/>
<dbReference type="RefSeq" id="WP_157484648.1">
    <property type="nucleotide sequence ID" value="NZ_WOWP01000062.1"/>
</dbReference>
<dbReference type="SUPFAM" id="SSF52833">
    <property type="entry name" value="Thioredoxin-like"/>
    <property type="match status" value="1"/>
</dbReference>